<evidence type="ECO:0000256" key="1">
    <source>
        <dbReference type="SAM" id="Phobius"/>
    </source>
</evidence>
<dbReference type="OrthoDB" id="2579055at2"/>
<feature type="transmembrane region" description="Helical" evidence="1">
    <location>
        <begin position="20"/>
        <end position="39"/>
    </location>
</feature>
<reference evidence="2 3" key="1">
    <citation type="submission" date="2017-05" db="EMBL/GenBank/DDBJ databases">
        <title>Vagococcus spp. assemblies.</title>
        <authorList>
            <person name="Gulvik C.A."/>
        </authorList>
    </citation>
    <scope>NUCLEOTIDE SEQUENCE [LARGE SCALE GENOMIC DNA]</scope>
    <source>
        <strain evidence="2 3">DSM 24756</strain>
    </source>
</reference>
<dbReference type="RefSeq" id="WP_126825206.1">
    <property type="nucleotide sequence ID" value="NZ_JBHLWU010000002.1"/>
</dbReference>
<evidence type="ECO:0000313" key="3">
    <source>
        <dbReference type="Proteomes" id="UP000288669"/>
    </source>
</evidence>
<keyword evidence="3" id="KW-1185">Reference proteome</keyword>
<proteinExistence type="predicted"/>
<dbReference type="EMBL" id="NGJZ01000002">
    <property type="protein sequence ID" value="RSU07297.1"/>
    <property type="molecule type" value="Genomic_DNA"/>
</dbReference>
<feature type="transmembrane region" description="Helical" evidence="1">
    <location>
        <begin position="138"/>
        <end position="163"/>
    </location>
</feature>
<dbReference type="Pfam" id="PF12730">
    <property type="entry name" value="ABC2_membrane_4"/>
    <property type="match status" value="1"/>
</dbReference>
<protein>
    <submittedName>
        <fullName evidence="2">ABC transporter permease</fullName>
    </submittedName>
</protein>
<organism evidence="2 3">
    <name type="scientific">Vagococcus entomophilus</name>
    <dbReference type="NCBI Taxonomy" id="1160095"/>
    <lineage>
        <taxon>Bacteria</taxon>
        <taxon>Bacillati</taxon>
        <taxon>Bacillota</taxon>
        <taxon>Bacilli</taxon>
        <taxon>Lactobacillales</taxon>
        <taxon>Enterococcaceae</taxon>
        <taxon>Vagococcus</taxon>
    </lineage>
</organism>
<feature type="transmembrane region" description="Helical" evidence="1">
    <location>
        <begin position="59"/>
        <end position="79"/>
    </location>
</feature>
<feature type="transmembrane region" description="Helical" evidence="1">
    <location>
        <begin position="214"/>
        <end position="236"/>
    </location>
</feature>
<sequence>MIKNILQSELIKFFSYNWCLFGAIGTILVAPVILFFLGAGNDQPLVTNEILSISLRNLFLSQAGLVIIAASFFGQEYSNSYLRTTLLTIPARIKLITAKIFLLTAIVWIIGLLSSLICLGVGIIQFNGSFTLPLILEFLIKVIIAMLSWTLITWITVFLTIITKSHILPIAIMFSLILGLSQMLFAMTAFAKYLPDLATMNLFFTPHTTTLLNGSQGLLVQGIWSLFLSLISFGLIQYRDVR</sequence>
<feature type="transmembrane region" description="Helical" evidence="1">
    <location>
        <begin position="100"/>
        <end position="126"/>
    </location>
</feature>
<keyword evidence="1" id="KW-1133">Transmembrane helix</keyword>
<dbReference type="Proteomes" id="UP000288669">
    <property type="component" value="Unassembled WGS sequence"/>
</dbReference>
<evidence type="ECO:0000313" key="2">
    <source>
        <dbReference type="EMBL" id="RSU07297.1"/>
    </source>
</evidence>
<keyword evidence="1" id="KW-0472">Membrane</keyword>
<name>A0A430AHP4_9ENTE</name>
<accession>A0A430AHP4</accession>
<comment type="caution">
    <text evidence="2">The sequence shown here is derived from an EMBL/GenBank/DDBJ whole genome shotgun (WGS) entry which is preliminary data.</text>
</comment>
<gene>
    <name evidence="2" type="ORF">CBF30_08580</name>
</gene>
<feature type="transmembrane region" description="Helical" evidence="1">
    <location>
        <begin position="170"/>
        <end position="194"/>
    </location>
</feature>
<keyword evidence="1" id="KW-0812">Transmembrane</keyword>
<dbReference type="AlphaFoldDB" id="A0A430AHP4"/>